<dbReference type="AlphaFoldDB" id="A0A2M8DL49"/>
<feature type="domain" description="DUF4325" evidence="2">
    <location>
        <begin position="278"/>
        <end position="332"/>
    </location>
</feature>
<evidence type="ECO:0000259" key="2">
    <source>
        <dbReference type="Pfam" id="PF14213"/>
    </source>
</evidence>
<protein>
    <recommendedName>
        <fullName evidence="5">Histidine kinase</fullName>
    </recommendedName>
</protein>
<dbReference type="InterPro" id="IPR036890">
    <property type="entry name" value="HATPase_C_sf"/>
</dbReference>
<dbReference type="Pfam" id="PF13581">
    <property type="entry name" value="HATPase_c_2"/>
    <property type="match status" value="1"/>
</dbReference>
<dbReference type="SUPFAM" id="SSF55874">
    <property type="entry name" value="ATPase domain of HSP90 chaperone/DNA topoisomerase II/histidine kinase"/>
    <property type="match status" value="1"/>
</dbReference>
<proteinExistence type="predicted"/>
<name>A0A2M8DL49_9BACT</name>
<gene>
    <name evidence="3" type="ORF">CO078_02215</name>
</gene>
<comment type="caution">
    <text evidence="3">The sequence shown here is derived from an EMBL/GenBank/DDBJ whole genome shotgun (WGS) entry which is preliminary data.</text>
</comment>
<dbReference type="InterPro" id="IPR003594">
    <property type="entry name" value="HATPase_dom"/>
</dbReference>
<dbReference type="EMBL" id="PFTC01000053">
    <property type="protein sequence ID" value="PJB98312.1"/>
    <property type="molecule type" value="Genomic_DNA"/>
</dbReference>
<evidence type="ECO:0008006" key="5">
    <source>
        <dbReference type="Google" id="ProtNLM"/>
    </source>
</evidence>
<dbReference type="InterPro" id="IPR025474">
    <property type="entry name" value="DUF4325"/>
</dbReference>
<organism evidence="3 4">
    <name type="scientific">Candidatus Nealsonbacteria bacterium CG_4_9_14_0_8_um_filter_36_17</name>
    <dbReference type="NCBI Taxonomy" id="1974693"/>
    <lineage>
        <taxon>Bacteria</taxon>
        <taxon>Candidatus Nealsoniibacteriota</taxon>
    </lineage>
</organism>
<dbReference type="Pfam" id="PF14213">
    <property type="entry name" value="DUF4325"/>
    <property type="match status" value="1"/>
</dbReference>
<dbReference type="InterPro" id="IPR036388">
    <property type="entry name" value="WH-like_DNA-bd_sf"/>
</dbReference>
<dbReference type="Proteomes" id="UP000230097">
    <property type="component" value="Unassembled WGS sequence"/>
</dbReference>
<accession>A0A2M8DL49</accession>
<dbReference type="Gene3D" id="3.30.565.10">
    <property type="entry name" value="Histidine kinase-like ATPase, C-terminal domain"/>
    <property type="match status" value="1"/>
</dbReference>
<sequence length="346" mass="39780">MNIRSLISKLLKKKKKLKVADIVKATGFSRAYISRIFQELRKENKVVLVGKANKACYVLADKKTVSRAKSSILNVRRSLRNKNLSEDEVLDKMKKDTGIFLDLSKNTALIVDYAFTEMLNNAIEHSKSEKIDISASRDKNFIQIDLIDAGIGIFNSIIKKRKLKNELEAIQELTKGKLTTAPKEHSGEGIFFTSRVVDKLIIQSSNKKLIFDNILDDIFIKDFKRLKGTKITFFVRVGSKRRLENIFKEYAGETFEFSKTEVIVKLYKTDTNYVSRSQARRILSGLEKFKKIILDFRNIDTIGQAFADAVFRVWQNHHPDIKIQYQNSNENIVFMIKRAGAKLDLK</sequence>
<evidence type="ECO:0000313" key="3">
    <source>
        <dbReference type="EMBL" id="PJB98312.1"/>
    </source>
</evidence>
<evidence type="ECO:0000259" key="1">
    <source>
        <dbReference type="Pfam" id="PF13581"/>
    </source>
</evidence>
<feature type="domain" description="Histidine kinase/HSP90-like ATPase" evidence="1">
    <location>
        <begin position="105"/>
        <end position="207"/>
    </location>
</feature>
<dbReference type="Gene3D" id="1.10.10.10">
    <property type="entry name" value="Winged helix-like DNA-binding domain superfamily/Winged helix DNA-binding domain"/>
    <property type="match status" value="1"/>
</dbReference>
<evidence type="ECO:0000313" key="4">
    <source>
        <dbReference type="Proteomes" id="UP000230097"/>
    </source>
</evidence>
<reference evidence="4" key="1">
    <citation type="submission" date="2017-09" db="EMBL/GenBank/DDBJ databases">
        <title>Depth-based differentiation of microbial function through sediment-hosted aquifers and enrichment of novel symbionts in the deep terrestrial subsurface.</title>
        <authorList>
            <person name="Probst A.J."/>
            <person name="Ladd B."/>
            <person name="Jarett J.K."/>
            <person name="Geller-Mcgrath D.E."/>
            <person name="Sieber C.M.K."/>
            <person name="Emerson J.B."/>
            <person name="Anantharaman K."/>
            <person name="Thomas B.C."/>
            <person name="Malmstrom R."/>
            <person name="Stieglmeier M."/>
            <person name="Klingl A."/>
            <person name="Woyke T."/>
            <person name="Ryan C.M."/>
            <person name="Banfield J.F."/>
        </authorList>
    </citation>
    <scope>NUCLEOTIDE SEQUENCE [LARGE SCALE GENOMIC DNA]</scope>
</reference>